<evidence type="ECO:0000313" key="6">
    <source>
        <dbReference type="EMBL" id="EGL40946.1"/>
    </source>
</evidence>
<dbReference type="Gene3D" id="1.10.45.10">
    <property type="entry name" value="Vanillyl-alcohol Oxidase, Chain A, domain 4"/>
    <property type="match status" value="1"/>
</dbReference>
<proteinExistence type="predicted"/>
<keyword evidence="7" id="KW-1185">Reference proteome</keyword>
<dbReference type="PROSITE" id="PS51387">
    <property type="entry name" value="FAD_PCMH"/>
    <property type="match status" value="1"/>
</dbReference>
<evidence type="ECO:0000313" key="7">
    <source>
        <dbReference type="Proteomes" id="UP000004018"/>
    </source>
</evidence>
<gene>
    <name evidence="6" type="ORF">HMPREF1039_1083</name>
</gene>
<sequence>MKTYQAVTEAVLQELREITGAAHVKTAPHILQSYSEDESGMLAHRQAEVVVFPGTAEEISRIMKLANRRRIPVTPRGAGTGVCGGVVPVYGGIVVSMERLNRILEVRENGLYLVAEAGVRTADIQAAARAKGLLYAGDPCSSDSCFIGGNLATNAGGNKAVRYGTTRQQVYAVEAVLPTGEITQFGSVLKKCSTGFCLEQLLIGSEGILGIITKVILKLVPLPPYRFDGLIIFSSLEQAVSLVPKLMQSAVNPTSVEFMDKKFVRRAVQYCRVPLPHWQDAYYVIVTLEAFCSEELARMTETLVALGETCGAVDMVKADERVWKVRRNCLESTRELSRESTSEDLVVPLLQIGNCLHTLMKKAATYSFEAFCLAHAGDGNLHFQLLRGDLPAAVWQAEVADFRKFAYPFVYRSGGRLSGEHGIGCKRVAYMEAYTDPVELAVMKKIKNALDPHGILNPGKVLREE</sequence>
<dbReference type="Gene3D" id="3.30.70.2740">
    <property type="match status" value="1"/>
</dbReference>
<dbReference type="PANTHER" id="PTHR42934:SF2">
    <property type="entry name" value="GLYCOLATE OXIDASE SUBUNIT GLCD"/>
    <property type="match status" value="1"/>
</dbReference>
<evidence type="ECO:0000256" key="2">
    <source>
        <dbReference type="ARBA" id="ARBA00022630"/>
    </source>
</evidence>
<evidence type="ECO:0000256" key="3">
    <source>
        <dbReference type="ARBA" id="ARBA00022827"/>
    </source>
</evidence>
<dbReference type="InterPro" id="IPR016171">
    <property type="entry name" value="Vanillyl_alc_oxidase_C-sub2"/>
</dbReference>
<name>A0ABN0D0F1_9FIRM</name>
<dbReference type="InterPro" id="IPR006094">
    <property type="entry name" value="Oxid_FAD_bind_N"/>
</dbReference>
<reference evidence="6 7" key="1">
    <citation type="submission" date="2011-04" db="EMBL/GenBank/DDBJ databases">
        <authorList>
            <person name="Harkins D.M."/>
            <person name="Madupu R."/>
            <person name="Durkin A.S."/>
            <person name="Torralba M."/>
            <person name="Methe B."/>
            <person name="Sutton G.G."/>
            <person name="Nelson K.E."/>
        </authorList>
    </citation>
    <scope>NUCLEOTIDE SEQUENCE [LARGE SCALE GENOMIC DNA]</scope>
    <source>
        <strain evidence="6 7">UPII 199-6</strain>
    </source>
</reference>
<accession>A0ABN0D0F1</accession>
<protein>
    <submittedName>
        <fullName evidence="6">Glycolate oxidase, subunit GlcD</fullName>
    </submittedName>
</protein>
<organism evidence="6 7">
    <name type="scientific">Megasphaera lornae</name>
    <dbReference type="NCBI Taxonomy" id="1000568"/>
    <lineage>
        <taxon>Bacteria</taxon>
        <taxon>Bacillati</taxon>
        <taxon>Bacillota</taxon>
        <taxon>Negativicutes</taxon>
        <taxon>Veillonellales</taxon>
        <taxon>Veillonellaceae</taxon>
        <taxon>Megasphaera</taxon>
    </lineage>
</organism>
<dbReference type="InterPro" id="IPR004113">
    <property type="entry name" value="FAD-bd_oxidored_4_C"/>
</dbReference>
<dbReference type="Pfam" id="PF01565">
    <property type="entry name" value="FAD_binding_4"/>
    <property type="match status" value="1"/>
</dbReference>
<evidence type="ECO:0000256" key="4">
    <source>
        <dbReference type="ARBA" id="ARBA00023002"/>
    </source>
</evidence>
<evidence type="ECO:0000259" key="5">
    <source>
        <dbReference type="PROSITE" id="PS51387"/>
    </source>
</evidence>
<dbReference type="InterPro" id="IPR016164">
    <property type="entry name" value="FAD-linked_Oxase-like_C"/>
</dbReference>
<dbReference type="InterPro" id="IPR051914">
    <property type="entry name" value="FAD-linked_OxidoTrans_Type4"/>
</dbReference>
<dbReference type="InterPro" id="IPR016166">
    <property type="entry name" value="FAD-bd_PCMH"/>
</dbReference>
<dbReference type="PANTHER" id="PTHR42934">
    <property type="entry name" value="GLYCOLATE OXIDASE SUBUNIT GLCD"/>
    <property type="match status" value="1"/>
</dbReference>
<dbReference type="RefSeq" id="WP_007390977.1">
    <property type="nucleotide sequence ID" value="NZ_AFIJ01000020.1"/>
</dbReference>
<dbReference type="Proteomes" id="UP000004018">
    <property type="component" value="Unassembled WGS sequence"/>
</dbReference>
<dbReference type="SUPFAM" id="SSF56176">
    <property type="entry name" value="FAD-binding/transporter-associated domain-like"/>
    <property type="match status" value="1"/>
</dbReference>
<keyword evidence="4" id="KW-0560">Oxidoreductase</keyword>
<dbReference type="EMBL" id="AFIJ01000020">
    <property type="protein sequence ID" value="EGL40946.1"/>
    <property type="molecule type" value="Genomic_DNA"/>
</dbReference>
<dbReference type="SUPFAM" id="SSF55103">
    <property type="entry name" value="FAD-linked oxidases, C-terminal domain"/>
    <property type="match status" value="1"/>
</dbReference>
<keyword evidence="2" id="KW-0285">Flavoprotein</keyword>
<dbReference type="Pfam" id="PF02913">
    <property type="entry name" value="FAD-oxidase_C"/>
    <property type="match status" value="1"/>
</dbReference>
<keyword evidence="3" id="KW-0274">FAD</keyword>
<comment type="caution">
    <text evidence="6">The sequence shown here is derived from an EMBL/GenBank/DDBJ whole genome shotgun (WGS) entry which is preliminary data.</text>
</comment>
<dbReference type="InterPro" id="IPR036318">
    <property type="entry name" value="FAD-bd_PCMH-like_sf"/>
</dbReference>
<evidence type="ECO:0000256" key="1">
    <source>
        <dbReference type="ARBA" id="ARBA00001974"/>
    </source>
</evidence>
<dbReference type="Gene3D" id="3.30.465.10">
    <property type="match status" value="1"/>
</dbReference>
<feature type="domain" description="FAD-binding PCMH-type" evidence="5">
    <location>
        <begin position="42"/>
        <end position="222"/>
    </location>
</feature>
<comment type="cofactor">
    <cofactor evidence="1">
        <name>FAD</name>
        <dbReference type="ChEBI" id="CHEBI:57692"/>
    </cofactor>
</comment>
<dbReference type="InterPro" id="IPR016169">
    <property type="entry name" value="FAD-bd_PCMH_sub2"/>
</dbReference>